<evidence type="ECO:0000313" key="2">
    <source>
        <dbReference type="Proteomes" id="UP001163603"/>
    </source>
</evidence>
<organism evidence="1 2">
    <name type="scientific">Pistacia integerrima</name>
    <dbReference type="NCBI Taxonomy" id="434235"/>
    <lineage>
        <taxon>Eukaryota</taxon>
        <taxon>Viridiplantae</taxon>
        <taxon>Streptophyta</taxon>
        <taxon>Embryophyta</taxon>
        <taxon>Tracheophyta</taxon>
        <taxon>Spermatophyta</taxon>
        <taxon>Magnoliopsida</taxon>
        <taxon>eudicotyledons</taxon>
        <taxon>Gunneridae</taxon>
        <taxon>Pentapetalae</taxon>
        <taxon>rosids</taxon>
        <taxon>malvids</taxon>
        <taxon>Sapindales</taxon>
        <taxon>Anacardiaceae</taxon>
        <taxon>Pistacia</taxon>
    </lineage>
</organism>
<keyword evidence="2" id="KW-1185">Reference proteome</keyword>
<evidence type="ECO:0000313" key="1">
    <source>
        <dbReference type="EMBL" id="KAJ0014445.1"/>
    </source>
</evidence>
<gene>
    <name evidence="1" type="ORF">Pint_20420</name>
</gene>
<accession>A0ACC0XBP3</accession>
<dbReference type="EMBL" id="CM047748">
    <property type="protein sequence ID" value="KAJ0014445.1"/>
    <property type="molecule type" value="Genomic_DNA"/>
</dbReference>
<reference evidence="2" key="1">
    <citation type="journal article" date="2023" name="G3 (Bethesda)">
        <title>Genome assembly and association tests identify interacting loci associated with vigor, precocity, and sex in interspecific pistachio rootstocks.</title>
        <authorList>
            <person name="Palmer W."/>
            <person name="Jacygrad E."/>
            <person name="Sagayaradj S."/>
            <person name="Cavanaugh K."/>
            <person name="Han R."/>
            <person name="Bertier L."/>
            <person name="Beede B."/>
            <person name="Kafkas S."/>
            <person name="Golino D."/>
            <person name="Preece J."/>
            <person name="Michelmore R."/>
        </authorList>
    </citation>
    <scope>NUCLEOTIDE SEQUENCE [LARGE SCALE GENOMIC DNA]</scope>
</reference>
<comment type="caution">
    <text evidence="1">The sequence shown here is derived from an EMBL/GenBank/DDBJ whole genome shotgun (WGS) entry which is preliminary data.</text>
</comment>
<protein>
    <submittedName>
        <fullName evidence="1">Uncharacterized protein</fullName>
    </submittedName>
</protein>
<name>A0ACC0XBP3_9ROSI</name>
<dbReference type="Proteomes" id="UP001163603">
    <property type="component" value="Chromosome 13"/>
</dbReference>
<proteinExistence type="predicted"/>
<sequence>MAPNPPPPEEYPEACREMLMKFSESVEKLGENLFELLSEALGLNSNRLTEIGCADGHVFFCHYYPGCPEPDRTLGHTKHCDPDFLTILLQDQIGGLQVLHDETQWIDIPPVEGALVVNIGELLQLISNDKFKAAEHRVLANCSTSPRISVACFFTTHFDPSKTLFGPIKELSEDSPPLYRETSVMDYIDSFNTVGLGGVSSLARLRL</sequence>